<dbReference type="SUPFAM" id="SSF51412">
    <property type="entry name" value="Inosine monophosphate dehydrogenase (IMPDH)"/>
    <property type="match status" value="1"/>
</dbReference>
<dbReference type="PANTHER" id="PTHR42747:SF3">
    <property type="entry name" value="NITRONATE MONOOXYGENASE-RELATED"/>
    <property type="match status" value="1"/>
</dbReference>
<evidence type="ECO:0000313" key="10">
    <source>
        <dbReference type="EMBL" id="SDL14718.1"/>
    </source>
</evidence>
<comment type="catalytic activity">
    <reaction evidence="9">
        <text>3 propionate 3-nitronate + 3 O2 + H2O = 3 3-oxopropanoate + 2 nitrate + nitrite + H2O2 + 3 H(+)</text>
        <dbReference type="Rhea" id="RHEA:57332"/>
        <dbReference type="ChEBI" id="CHEBI:15377"/>
        <dbReference type="ChEBI" id="CHEBI:15378"/>
        <dbReference type="ChEBI" id="CHEBI:15379"/>
        <dbReference type="ChEBI" id="CHEBI:16240"/>
        <dbReference type="ChEBI" id="CHEBI:16301"/>
        <dbReference type="ChEBI" id="CHEBI:17632"/>
        <dbReference type="ChEBI" id="CHEBI:33190"/>
        <dbReference type="ChEBI" id="CHEBI:136067"/>
    </reaction>
</comment>
<reference evidence="10 11" key="1">
    <citation type="submission" date="2016-10" db="EMBL/GenBank/DDBJ databases">
        <authorList>
            <person name="de Groot N.N."/>
        </authorList>
    </citation>
    <scope>NUCLEOTIDE SEQUENCE [LARGE SCALE GENOMIC DNA]</scope>
    <source>
        <strain evidence="10 11">CGMCC 1.9159</strain>
    </source>
</reference>
<evidence type="ECO:0000256" key="6">
    <source>
        <dbReference type="ARBA" id="ARBA00023002"/>
    </source>
</evidence>
<organism evidence="10 11">
    <name type="scientific">Tessaracoccus oleiagri</name>
    <dbReference type="NCBI Taxonomy" id="686624"/>
    <lineage>
        <taxon>Bacteria</taxon>
        <taxon>Bacillati</taxon>
        <taxon>Actinomycetota</taxon>
        <taxon>Actinomycetes</taxon>
        <taxon>Propionibacteriales</taxon>
        <taxon>Propionibacteriaceae</taxon>
        <taxon>Tessaracoccus</taxon>
    </lineage>
</organism>
<proteinExistence type="inferred from homology"/>
<name>A0A1G9HP30_9ACTN</name>
<evidence type="ECO:0000313" key="11">
    <source>
        <dbReference type="Proteomes" id="UP000199475"/>
    </source>
</evidence>
<sequence>MFSLQSLEIPIIAAPMAGGVSTPELVGAVGAAGGFGFVAGGYRTAAQLSDDIDLAQSAEVHFGVNVFLPDESPFRPDVEAALAVFRQELAPIAEELGVEVGQPVHDRDDWAAKVELLISKPVPAVSCTFGTPSEEVVRRLRAEGTAVMVTVTDAHEAKLAAATGVDALIVQGPEAGGHRGTFLTSDLPGTTPLLDLLAEVRRVVDLPLIAAGGLTNGRAIRAALDAGATAVQLGTAFLLSDEAGTGPAYRRALRERSYADAIPTRAFTGRFARSLENEFVRRFHKIAPAAYPSVHTMTLPIRRAAAVAGRAEYLAMWAGTGWHEAREAPAAQIARDLWEDANR</sequence>
<dbReference type="GO" id="GO:0009636">
    <property type="term" value="P:response to toxic substance"/>
    <property type="evidence" value="ECO:0007669"/>
    <property type="project" value="UniProtKB-KW"/>
</dbReference>
<dbReference type="InterPro" id="IPR004136">
    <property type="entry name" value="NMO"/>
</dbReference>
<keyword evidence="11" id="KW-1185">Reference proteome</keyword>
<keyword evidence="5" id="KW-0288">FMN</keyword>
<gene>
    <name evidence="10" type="ORF">SAMN04488242_0439</name>
</gene>
<dbReference type="Pfam" id="PF03060">
    <property type="entry name" value="NMO"/>
    <property type="match status" value="1"/>
</dbReference>
<evidence type="ECO:0000256" key="3">
    <source>
        <dbReference type="ARBA" id="ARBA00022575"/>
    </source>
</evidence>
<evidence type="ECO:0000256" key="8">
    <source>
        <dbReference type="ARBA" id="ARBA00031155"/>
    </source>
</evidence>
<dbReference type="CDD" id="cd04730">
    <property type="entry name" value="NPD_like"/>
    <property type="match status" value="1"/>
</dbReference>
<keyword evidence="7" id="KW-0503">Monooxygenase</keyword>
<evidence type="ECO:0000256" key="2">
    <source>
        <dbReference type="ARBA" id="ARBA00009881"/>
    </source>
</evidence>
<dbReference type="GO" id="GO:0018580">
    <property type="term" value="F:nitronate monooxygenase activity"/>
    <property type="evidence" value="ECO:0007669"/>
    <property type="project" value="InterPro"/>
</dbReference>
<evidence type="ECO:0000256" key="4">
    <source>
        <dbReference type="ARBA" id="ARBA00022630"/>
    </source>
</evidence>
<dbReference type="PANTHER" id="PTHR42747">
    <property type="entry name" value="NITRONATE MONOOXYGENASE-RELATED"/>
    <property type="match status" value="1"/>
</dbReference>
<comment type="similarity">
    <text evidence="2">Belongs to the nitronate monooxygenase family. NMO class I subfamily.</text>
</comment>
<evidence type="ECO:0000256" key="5">
    <source>
        <dbReference type="ARBA" id="ARBA00022643"/>
    </source>
</evidence>
<keyword evidence="6" id="KW-0560">Oxidoreductase</keyword>
<evidence type="ECO:0000256" key="7">
    <source>
        <dbReference type="ARBA" id="ARBA00023033"/>
    </source>
</evidence>
<dbReference type="STRING" id="686624.SAMN04488242_0439"/>
<dbReference type="RefSeq" id="WP_093248531.1">
    <property type="nucleotide sequence ID" value="NZ_FNGP01000001.1"/>
</dbReference>
<dbReference type="OrthoDB" id="9778912at2"/>
<dbReference type="AlphaFoldDB" id="A0A1G9HP30"/>
<dbReference type="InterPro" id="IPR013785">
    <property type="entry name" value="Aldolase_TIM"/>
</dbReference>
<keyword evidence="3" id="KW-0216">Detoxification</keyword>
<protein>
    <recommendedName>
        <fullName evidence="8">Propionate 3-nitronate monooxygenase</fullName>
    </recommendedName>
</protein>
<accession>A0A1G9HP30</accession>
<dbReference type="EMBL" id="FNGP01000001">
    <property type="protein sequence ID" value="SDL14718.1"/>
    <property type="molecule type" value="Genomic_DNA"/>
</dbReference>
<evidence type="ECO:0000256" key="1">
    <source>
        <dbReference type="ARBA" id="ARBA00001917"/>
    </source>
</evidence>
<dbReference type="Proteomes" id="UP000199475">
    <property type="component" value="Unassembled WGS sequence"/>
</dbReference>
<comment type="cofactor">
    <cofactor evidence="1">
        <name>FMN</name>
        <dbReference type="ChEBI" id="CHEBI:58210"/>
    </cofactor>
</comment>
<evidence type="ECO:0000256" key="9">
    <source>
        <dbReference type="ARBA" id="ARBA00049401"/>
    </source>
</evidence>
<dbReference type="Gene3D" id="3.20.20.70">
    <property type="entry name" value="Aldolase class I"/>
    <property type="match status" value="1"/>
</dbReference>
<keyword evidence="4" id="KW-0285">Flavoprotein</keyword>